<sequence>MSNSLYAYKRLLKSTPKVEHSADLQGSSVFQSYLAKEKFYFTELFVNPELLKALGQASDRQDKYNQLYGQYRDILRLSQELFDLKG</sequence>
<evidence type="ECO:0000313" key="1">
    <source>
        <dbReference type="EMBL" id="CAG9314668.1"/>
    </source>
</evidence>
<accession>A0AAU9IMH1</accession>
<comment type="caution">
    <text evidence="1">The sequence shown here is derived from an EMBL/GenBank/DDBJ whole genome shotgun (WGS) entry which is preliminary data.</text>
</comment>
<gene>
    <name evidence="1" type="ORF">BSTOLATCC_MIC11666</name>
</gene>
<evidence type="ECO:0000313" key="2">
    <source>
        <dbReference type="Proteomes" id="UP001162131"/>
    </source>
</evidence>
<proteinExistence type="predicted"/>
<dbReference type="Proteomes" id="UP001162131">
    <property type="component" value="Unassembled WGS sequence"/>
</dbReference>
<organism evidence="1 2">
    <name type="scientific">Blepharisma stoltei</name>
    <dbReference type="NCBI Taxonomy" id="1481888"/>
    <lineage>
        <taxon>Eukaryota</taxon>
        <taxon>Sar</taxon>
        <taxon>Alveolata</taxon>
        <taxon>Ciliophora</taxon>
        <taxon>Postciliodesmatophora</taxon>
        <taxon>Heterotrichea</taxon>
        <taxon>Heterotrichida</taxon>
        <taxon>Blepharismidae</taxon>
        <taxon>Blepharisma</taxon>
    </lineage>
</organism>
<dbReference type="EMBL" id="CAJZBQ010000012">
    <property type="protein sequence ID" value="CAG9314668.1"/>
    <property type="molecule type" value="Genomic_DNA"/>
</dbReference>
<dbReference type="AlphaFoldDB" id="A0AAU9IMH1"/>
<protein>
    <submittedName>
        <fullName evidence="1">Uncharacterized protein</fullName>
    </submittedName>
</protein>
<name>A0AAU9IMH1_9CILI</name>
<keyword evidence="2" id="KW-1185">Reference proteome</keyword>
<reference evidence="1" key="1">
    <citation type="submission" date="2021-09" db="EMBL/GenBank/DDBJ databases">
        <authorList>
            <consortium name="AG Swart"/>
            <person name="Singh M."/>
            <person name="Singh A."/>
            <person name="Seah K."/>
            <person name="Emmerich C."/>
        </authorList>
    </citation>
    <scope>NUCLEOTIDE SEQUENCE</scope>
    <source>
        <strain evidence="1">ATCC30299</strain>
    </source>
</reference>